<dbReference type="InterPro" id="IPR050695">
    <property type="entry name" value="N-acetylmuramoyl_amidase_3"/>
</dbReference>
<proteinExistence type="predicted"/>
<dbReference type="GO" id="GO:0009253">
    <property type="term" value="P:peptidoglycan catabolic process"/>
    <property type="evidence" value="ECO:0007669"/>
    <property type="project" value="InterPro"/>
</dbReference>
<reference evidence="4" key="1">
    <citation type="submission" date="2019-06" db="EMBL/GenBank/DDBJ databases">
        <title>Gordonia isolated from sludge of a wastewater treatment plant.</title>
        <authorList>
            <person name="Tamura T."/>
            <person name="Aoyama K."/>
            <person name="Kang Y."/>
            <person name="Saito S."/>
            <person name="Akiyama N."/>
            <person name="Yazawa K."/>
            <person name="Gonoi T."/>
            <person name="Mikami Y."/>
        </authorList>
    </citation>
    <scope>NUCLEOTIDE SEQUENCE [LARGE SCALE GENOMIC DNA]</scope>
    <source>
        <strain evidence="4">NBRC 107697</strain>
    </source>
</reference>
<dbReference type="AlphaFoldDB" id="A0A7M3SU67"/>
<dbReference type="OrthoDB" id="9810670at2"/>
<dbReference type="SUPFAM" id="SSF47090">
    <property type="entry name" value="PGBD-like"/>
    <property type="match status" value="2"/>
</dbReference>
<dbReference type="Pfam" id="PF01520">
    <property type="entry name" value="Amidase_3"/>
    <property type="match status" value="1"/>
</dbReference>
<keyword evidence="1" id="KW-0378">Hydrolase</keyword>
<keyword evidence="4" id="KW-1185">Reference proteome</keyword>
<dbReference type="PANTHER" id="PTHR30404">
    <property type="entry name" value="N-ACETYLMURAMOYL-L-ALANINE AMIDASE"/>
    <property type="match status" value="1"/>
</dbReference>
<dbReference type="Pfam" id="PF01471">
    <property type="entry name" value="PG_binding_1"/>
    <property type="match status" value="2"/>
</dbReference>
<name>A0A7M3SU67_9ACTN</name>
<feature type="domain" description="MurNAc-LAA" evidence="2">
    <location>
        <begin position="249"/>
        <end position="364"/>
    </location>
</feature>
<evidence type="ECO:0000313" key="3">
    <source>
        <dbReference type="EMBL" id="GED96191.1"/>
    </source>
</evidence>
<evidence type="ECO:0000259" key="2">
    <source>
        <dbReference type="SMART" id="SM00646"/>
    </source>
</evidence>
<dbReference type="PANTHER" id="PTHR30404:SF0">
    <property type="entry name" value="N-ACETYLMURAMOYL-L-ALANINE AMIDASE AMIC"/>
    <property type="match status" value="1"/>
</dbReference>
<dbReference type="RefSeq" id="WP_161925696.1">
    <property type="nucleotide sequence ID" value="NZ_BJOU01000001.1"/>
</dbReference>
<dbReference type="Gene3D" id="3.40.630.40">
    <property type="entry name" value="Zn-dependent exopeptidases"/>
    <property type="match status" value="1"/>
</dbReference>
<dbReference type="Proteomes" id="UP000444980">
    <property type="component" value="Unassembled WGS sequence"/>
</dbReference>
<dbReference type="GO" id="GO:0030288">
    <property type="term" value="C:outer membrane-bounded periplasmic space"/>
    <property type="evidence" value="ECO:0007669"/>
    <property type="project" value="TreeGrafter"/>
</dbReference>
<organism evidence="3 4">
    <name type="scientific">Gordonia crocea</name>
    <dbReference type="NCBI Taxonomy" id="589162"/>
    <lineage>
        <taxon>Bacteria</taxon>
        <taxon>Bacillati</taxon>
        <taxon>Actinomycetota</taxon>
        <taxon>Actinomycetes</taxon>
        <taxon>Mycobacteriales</taxon>
        <taxon>Gordoniaceae</taxon>
        <taxon>Gordonia</taxon>
    </lineage>
</organism>
<dbReference type="SUPFAM" id="SSF53187">
    <property type="entry name" value="Zn-dependent exopeptidases"/>
    <property type="match status" value="1"/>
</dbReference>
<dbReference type="CDD" id="cd02696">
    <property type="entry name" value="MurNAc-LAA"/>
    <property type="match status" value="1"/>
</dbReference>
<evidence type="ECO:0000256" key="1">
    <source>
        <dbReference type="ARBA" id="ARBA00022801"/>
    </source>
</evidence>
<evidence type="ECO:0000313" key="4">
    <source>
        <dbReference type="Proteomes" id="UP000444980"/>
    </source>
</evidence>
<dbReference type="InterPro" id="IPR036365">
    <property type="entry name" value="PGBD-like_sf"/>
</dbReference>
<comment type="caution">
    <text evidence="3">The sequence shown here is derived from an EMBL/GenBank/DDBJ whole genome shotgun (WGS) entry which is preliminary data.</text>
</comment>
<dbReference type="InterPro" id="IPR036366">
    <property type="entry name" value="PGBDSf"/>
</dbReference>
<sequence length="392" mass="42238">MPNFRLGDQDSAVAEIRAILVGHQLLPDTSGPGDLTTAADGWASPEAVFDTALDHAVRAFQQQRGLIVDGVVGPATYRALLESSYHLGSRVLLYRLSSPMTGDDVAALQARLQNLGYYPSLVDGIFGDSTHRALCRYQEEYGLSSDGICGPATLRSLERLGNRITGGSPHAIREEERVRRSGPLLSGKRVLIDAGHGGTHPLSVGSVAELEERILNDVAHRLEGRMGAAGMETFLSHGVGSVPDDSERAQTANAVDADLVIALRCAHHPTAAASGVASFYFGNNHGSYSTIGRNLASYIQREIVARTGLYDCRTHPRTWSILRETRMPTALIDIGYVTNPTDAAWLDDPAHRDTVAEAILIAVKRVYLLGENDRPTGTYTFADLLAAERAIS</sequence>
<dbReference type="SMART" id="SM00646">
    <property type="entry name" value="Ami_3"/>
    <property type="match status" value="1"/>
</dbReference>
<dbReference type="InterPro" id="IPR002477">
    <property type="entry name" value="Peptidoglycan-bd-like"/>
</dbReference>
<protein>
    <submittedName>
        <fullName evidence="3">N-acetylmuramoyl-L-alanine amidase</fullName>
    </submittedName>
</protein>
<dbReference type="GO" id="GO:0008745">
    <property type="term" value="F:N-acetylmuramoyl-L-alanine amidase activity"/>
    <property type="evidence" value="ECO:0007669"/>
    <property type="project" value="InterPro"/>
</dbReference>
<gene>
    <name evidence="3" type="ORF">nbrc107697_02300</name>
</gene>
<dbReference type="EMBL" id="BJOU01000001">
    <property type="protein sequence ID" value="GED96191.1"/>
    <property type="molecule type" value="Genomic_DNA"/>
</dbReference>
<dbReference type="InterPro" id="IPR002508">
    <property type="entry name" value="MurNAc-LAA_cat"/>
</dbReference>
<accession>A0A7M3SU67</accession>
<dbReference type="Gene3D" id="1.10.101.10">
    <property type="entry name" value="PGBD-like superfamily/PGBD"/>
    <property type="match status" value="2"/>
</dbReference>